<dbReference type="GO" id="GO:0042555">
    <property type="term" value="C:MCM complex"/>
    <property type="evidence" value="ECO:0007669"/>
    <property type="project" value="TreeGrafter"/>
</dbReference>
<dbReference type="SUPFAM" id="SSF50249">
    <property type="entry name" value="Nucleic acid-binding proteins"/>
    <property type="match status" value="1"/>
</dbReference>
<reference evidence="11" key="1">
    <citation type="journal article" date="2020" name="mSystems">
        <title>Genome- and Community-Level Interaction Insights into Carbon Utilization and Element Cycling Functions of Hydrothermarchaeota in Hydrothermal Sediment.</title>
        <authorList>
            <person name="Zhou Z."/>
            <person name="Liu Y."/>
            <person name="Xu W."/>
            <person name="Pan J."/>
            <person name="Luo Z.H."/>
            <person name="Li M."/>
        </authorList>
    </citation>
    <scope>NUCLEOTIDE SEQUENCE</scope>
    <source>
        <strain evidence="11">SpSt-649</strain>
    </source>
</reference>
<dbReference type="PRINTS" id="PR01657">
    <property type="entry name" value="MCMFAMILY"/>
</dbReference>
<evidence type="ECO:0000256" key="7">
    <source>
        <dbReference type="ARBA" id="ARBA00022840"/>
    </source>
</evidence>
<evidence type="ECO:0000256" key="1">
    <source>
        <dbReference type="ARBA" id="ARBA00008010"/>
    </source>
</evidence>
<dbReference type="SMART" id="SM00350">
    <property type="entry name" value="MCM"/>
    <property type="match status" value="1"/>
</dbReference>
<dbReference type="InterPro" id="IPR041562">
    <property type="entry name" value="MCM_lid"/>
</dbReference>
<dbReference type="PANTHER" id="PTHR11630:SF66">
    <property type="entry name" value="DNA REPLICATION LICENSING FACTOR MCM4"/>
    <property type="match status" value="1"/>
</dbReference>
<keyword evidence="7 9" id="KW-0067">ATP-binding</keyword>
<evidence type="ECO:0000256" key="3">
    <source>
        <dbReference type="ARBA" id="ARBA00022705"/>
    </source>
</evidence>
<dbReference type="GO" id="GO:0017116">
    <property type="term" value="F:single-stranded DNA helicase activity"/>
    <property type="evidence" value="ECO:0007669"/>
    <property type="project" value="TreeGrafter"/>
</dbReference>
<dbReference type="FunFam" id="3.40.50.300:FF:000826">
    <property type="entry name" value="Replicative DNA helicase Mcm"/>
    <property type="match status" value="1"/>
</dbReference>
<proteinExistence type="inferred from homology"/>
<evidence type="ECO:0000256" key="6">
    <source>
        <dbReference type="ARBA" id="ARBA00022806"/>
    </source>
</evidence>
<dbReference type="Gene3D" id="1.10.10.10">
    <property type="entry name" value="Winged helix-like DNA-binding domain superfamily/Winged helix DNA-binding domain"/>
    <property type="match status" value="1"/>
</dbReference>
<dbReference type="Gene3D" id="2.20.28.10">
    <property type="match status" value="1"/>
</dbReference>
<dbReference type="InterPro" id="IPR012340">
    <property type="entry name" value="NA-bd_OB-fold"/>
</dbReference>
<organism evidence="11">
    <name type="scientific">Thermofilum pendens</name>
    <dbReference type="NCBI Taxonomy" id="2269"/>
    <lineage>
        <taxon>Archaea</taxon>
        <taxon>Thermoproteota</taxon>
        <taxon>Thermoprotei</taxon>
        <taxon>Thermofilales</taxon>
        <taxon>Thermofilaceae</taxon>
        <taxon>Thermofilum</taxon>
    </lineage>
</organism>
<evidence type="ECO:0000256" key="2">
    <source>
        <dbReference type="ARBA" id="ARBA00012551"/>
    </source>
</evidence>
<dbReference type="NCBIfam" id="NF040949">
    <property type="entry name" value="minchrom_main_MCM"/>
    <property type="match status" value="1"/>
</dbReference>
<dbReference type="GO" id="GO:0006260">
    <property type="term" value="P:DNA replication"/>
    <property type="evidence" value="ECO:0007669"/>
    <property type="project" value="UniProtKB-KW"/>
</dbReference>
<accession>A0A7C4H6W1</accession>
<dbReference type="Gene3D" id="2.40.50.140">
    <property type="entry name" value="Nucleic acid-binding proteins"/>
    <property type="match status" value="1"/>
</dbReference>
<gene>
    <name evidence="11" type="ORF">ENU21_03825</name>
</gene>
<keyword evidence="4 9" id="KW-0547">Nucleotide-binding</keyword>
<dbReference type="GO" id="GO:0016787">
    <property type="term" value="F:hydrolase activity"/>
    <property type="evidence" value="ECO:0007669"/>
    <property type="project" value="UniProtKB-KW"/>
</dbReference>
<dbReference type="EMBL" id="DTBQ01000105">
    <property type="protein sequence ID" value="HGM46869.1"/>
    <property type="molecule type" value="Genomic_DNA"/>
</dbReference>
<dbReference type="SUPFAM" id="SSF52540">
    <property type="entry name" value="P-loop containing nucleoside triphosphate hydrolases"/>
    <property type="match status" value="1"/>
</dbReference>
<dbReference type="PANTHER" id="PTHR11630">
    <property type="entry name" value="DNA REPLICATION LICENSING FACTOR MCM FAMILY MEMBER"/>
    <property type="match status" value="1"/>
</dbReference>
<dbReference type="GO" id="GO:0003697">
    <property type="term" value="F:single-stranded DNA binding"/>
    <property type="evidence" value="ECO:0007669"/>
    <property type="project" value="TreeGrafter"/>
</dbReference>
<dbReference type="InterPro" id="IPR033762">
    <property type="entry name" value="MCM_OB"/>
</dbReference>
<dbReference type="InterPro" id="IPR036388">
    <property type="entry name" value="WH-like_DNA-bd_sf"/>
</dbReference>
<keyword evidence="5" id="KW-0378">Hydrolase</keyword>
<comment type="caution">
    <text evidence="11">The sequence shown here is derived from an EMBL/GenBank/DDBJ whole genome shotgun (WGS) entry which is preliminary data.</text>
</comment>
<dbReference type="PROSITE" id="PS50051">
    <property type="entry name" value="MCM_2"/>
    <property type="match status" value="1"/>
</dbReference>
<dbReference type="GO" id="GO:0005524">
    <property type="term" value="F:ATP binding"/>
    <property type="evidence" value="ECO:0007669"/>
    <property type="project" value="UniProtKB-KW"/>
</dbReference>
<keyword evidence="6" id="KW-0347">Helicase</keyword>
<dbReference type="FunFam" id="2.20.28.10:FF:000003">
    <property type="entry name" value="DNA helicase"/>
    <property type="match status" value="1"/>
</dbReference>
<dbReference type="Pfam" id="PF14551">
    <property type="entry name" value="MCM_N"/>
    <property type="match status" value="1"/>
</dbReference>
<comment type="similarity">
    <text evidence="1 9">Belongs to the MCM family.</text>
</comment>
<feature type="domain" description="MCM C-terminal AAA(+) ATPase" evidence="10">
    <location>
        <begin position="292"/>
        <end position="498"/>
    </location>
</feature>
<evidence type="ECO:0000256" key="8">
    <source>
        <dbReference type="ARBA" id="ARBA00023125"/>
    </source>
</evidence>
<evidence type="ECO:0000256" key="4">
    <source>
        <dbReference type="ARBA" id="ARBA00022741"/>
    </source>
</evidence>
<keyword evidence="8 9" id="KW-0238">DNA-binding</keyword>
<dbReference type="InterPro" id="IPR031327">
    <property type="entry name" value="MCM"/>
</dbReference>
<name>A0A7C4H6W1_THEPE</name>
<evidence type="ECO:0000256" key="9">
    <source>
        <dbReference type="RuleBase" id="RU004070"/>
    </source>
</evidence>
<evidence type="ECO:0000259" key="10">
    <source>
        <dbReference type="PROSITE" id="PS50051"/>
    </source>
</evidence>
<evidence type="ECO:0000256" key="5">
    <source>
        <dbReference type="ARBA" id="ARBA00022801"/>
    </source>
</evidence>
<dbReference type="Gene3D" id="3.40.50.300">
    <property type="entry name" value="P-loop containing nucleotide triphosphate hydrolases"/>
    <property type="match status" value="1"/>
</dbReference>
<evidence type="ECO:0000313" key="11">
    <source>
        <dbReference type="EMBL" id="HGM46869.1"/>
    </source>
</evidence>
<dbReference type="Gene3D" id="3.30.1640.10">
    <property type="entry name" value="mini-chromosome maintenance (MCM) complex, chain A, domain 1"/>
    <property type="match status" value="1"/>
</dbReference>
<dbReference type="InterPro" id="IPR001208">
    <property type="entry name" value="MCM_dom"/>
</dbReference>
<sequence length="694" mass="78074">MHAVVETLNLEELIENFIKDYREGGREKYREAVRRMISENSVSLVVDFDDLLNYNKVLADELVKDPILFLEEASRALNRVVAVEDPNYAQKARAFHVRIRKLPENLHVKVRDIRSRHLGRLIAVEGIVTKISPVKQELVEAVFKCRSCGYEEVVKQEEGAGLAKPSQCPRCAEEERKSAGFVLIAEKSKFVDVQKFVLQEKPEELPPGQLPRSIEVVVRDDLVDIVRPGDRATVVGFLKVEEDKRLLKSSPPVFHSYLEANYIEIATKESLDVEITPDDEKKILELARREDIETLIINSIAPSIYGYREIKLAIALLLFGGVPKIYPDGIRVRGDIHILLVGDPGTAKSQLLRYVSVIAPRGIYTSGKGATAAGLTAAVVKEKNSGEFYLEAGALVLADGGIACIDEFDKMEARDRVSIHEAMEQQTVSIAKAGIVATLNARASILAAANPAFGRYLPTRNISENIDLPVTILSRFDLIFVLRDTPNRDRDRELAQYVIDFHREAYPQIMENVIPPHILKKYVAYARRFIRPRLSEEAKAKIVDFYVSMRAASESPESPIAITPRQLEALIRLSEAHARMHLRNVVTERDAEVAIQLMEYFLRTVGIDMTTKTLDIDTVMTGQPKSQREKIILVLDIIKDMVRANNGNPVKIEDVIAECSKHGLEETFVKKVLEKLYDSGELMMPRQGYIVTTI</sequence>
<dbReference type="Pfam" id="PF17855">
    <property type="entry name" value="MCM_lid"/>
    <property type="match status" value="1"/>
</dbReference>
<dbReference type="AlphaFoldDB" id="A0A7C4H6W1"/>
<protein>
    <recommendedName>
        <fullName evidence="2">DNA helicase</fullName>
        <ecNumber evidence="2">3.6.4.12</ecNumber>
    </recommendedName>
</protein>
<keyword evidence="3" id="KW-0235">DNA replication</keyword>
<dbReference type="PROSITE" id="PS00847">
    <property type="entry name" value="MCM_1"/>
    <property type="match status" value="1"/>
</dbReference>
<dbReference type="EC" id="3.6.4.12" evidence="2"/>
<dbReference type="Pfam" id="PF00493">
    <property type="entry name" value="MCM"/>
    <property type="match status" value="1"/>
</dbReference>
<dbReference type="InterPro" id="IPR027925">
    <property type="entry name" value="MCM_N"/>
</dbReference>
<dbReference type="InterPro" id="IPR018525">
    <property type="entry name" value="MCM_CS"/>
</dbReference>
<dbReference type="Pfam" id="PF17207">
    <property type="entry name" value="MCM_OB"/>
    <property type="match status" value="1"/>
</dbReference>
<dbReference type="InterPro" id="IPR027417">
    <property type="entry name" value="P-loop_NTPase"/>
</dbReference>